<sequence length="301" mass="33804">MFRDYEHSASSRNELVTMEACLKQCSKVLSSLQEAGVLQSYRFEYDTSYAEPSGECTASVASAVEELIHHLQDYKDSLPSRAEQATPKIDPKIVQIRVDRKVINDRIEAFMTRKRKEVDEWNIQEFCCSKGSEIDGDAELSCARVDAVFVPRSGGNSHVKVSRVVNQWGPMTKLMRPTSNHLQSPVKQESSASLPEGIEERLRNMESHLKLKSGCTVPHDVYARIKQLEDRILYLEGISPDYFSSHVHSASALPDSLSADAARQYDDWSMSQIESRISLLQSRLREKAEAASEPSTSSMAL</sequence>
<proteinExistence type="evidence at transcript level"/>
<name>A0A023GEU3_AMBTT</name>
<dbReference type="AlphaFoldDB" id="A0A023GEU3"/>
<evidence type="ECO:0000313" key="1">
    <source>
        <dbReference type="EMBL" id="JAC31473.1"/>
    </source>
</evidence>
<reference evidence="1" key="1">
    <citation type="submission" date="2014-03" db="EMBL/GenBank/DDBJ databases">
        <title>The sialotranscriptome of Amblyomma triste, Amblyomma parvum and Amblyomma cajennense ticks, uncovered by 454-based RNA-seq.</title>
        <authorList>
            <person name="Garcia G.R."/>
            <person name="Gardinassi L.G."/>
            <person name="Ribeiro J.M."/>
            <person name="Anatriello E."/>
            <person name="Ferreira B.R."/>
            <person name="Moreira H.N."/>
            <person name="Mafra C."/>
            <person name="Olegario M.M."/>
            <person name="Szabo P.J."/>
            <person name="Miranda-Santos I.K."/>
            <person name="Maruyama S.R."/>
        </authorList>
    </citation>
    <scope>NUCLEOTIDE SEQUENCE</scope>
    <source>
        <strain evidence="1">Mato Grasso do Sul</strain>
        <tissue evidence="1">Salivary glands</tissue>
    </source>
</reference>
<accession>A0A023GEU3</accession>
<protein>
    <submittedName>
        <fullName evidence="1">Putative map3k12-binding inhibitory protein 1</fullName>
    </submittedName>
</protein>
<dbReference type="EMBL" id="GBBM01003945">
    <property type="protein sequence ID" value="JAC31473.1"/>
    <property type="molecule type" value="mRNA"/>
</dbReference>
<organism evidence="1">
    <name type="scientific">Amblyomma triste</name>
    <name type="common">Neotropical tick</name>
    <dbReference type="NCBI Taxonomy" id="251400"/>
    <lineage>
        <taxon>Eukaryota</taxon>
        <taxon>Metazoa</taxon>
        <taxon>Ecdysozoa</taxon>
        <taxon>Arthropoda</taxon>
        <taxon>Chelicerata</taxon>
        <taxon>Arachnida</taxon>
        <taxon>Acari</taxon>
        <taxon>Parasitiformes</taxon>
        <taxon>Ixodida</taxon>
        <taxon>Ixodoidea</taxon>
        <taxon>Ixodidae</taxon>
        <taxon>Amblyomminae</taxon>
        <taxon>Amblyomma</taxon>
    </lineage>
</organism>